<dbReference type="AlphaFoldDB" id="A0A7H9AYF8"/>
<keyword evidence="10" id="KW-0175">Coiled coil</keyword>
<dbReference type="GO" id="GO:0005634">
    <property type="term" value="C:nucleus"/>
    <property type="evidence" value="ECO:0007669"/>
    <property type="project" value="UniProtKB-SubCell"/>
</dbReference>
<keyword evidence="3 9" id="KW-0132">Cell division</keyword>
<accession>A0A7H9AYF8</accession>
<organism evidence="11 12">
    <name type="scientific">Zygotorulaspora mrakii</name>
    <name type="common">Zygosaccharomyces mrakii</name>
    <dbReference type="NCBI Taxonomy" id="42260"/>
    <lineage>
        <taxon>Eukaryota</taxon>
        <taxon>Fungi</taxon>
        <taxon>Dikarya</taxon>
        <taxon>Ascomycota</taxon>
        <taxon>Saccharomycotina</taxon>
        <taxon>Saccharomycetes</taxon>
        <taxon>Saccharomycetales</taxon>
        <taxon>Saccharomycetaceae</taxon>
        <taxon>Zygotorulaspora</taxon>
    </lineage>
</organism>
<sequence>MVEAQHIRFLRLNQVFNKALSQSVAKLENWEKLCSCFPEYCATKEGAANLSNCQRQVIEFWTELCKREFEDILVERDVKAKLDDLDDLVFEANERLRTTSTGDEPHCTPLDKLSSEQLVACTVYGERRAAVEELQERLNTINSLNKGLQEELQELEQNLNAGRKDIEVLCDKYLGKTIESPLDETLVQGLSDMLLELRDA</sequence>
<keyword evidence="5 9" id="KW-0995">Kinetochore</keyword>
<proteinExistence type="predicted"/>
<feature type="coiled-coil region" evidence="10">
    <location>
        <begin position="131"/>
        <end position="172"/>
    </location>
</feature>
<keyword evidence="2 9" id="KW-0158">Chromosome</keyword>
<evidence type="ECO:0000256" key="4">
    <source>
        <dbReference type="ARBA" id="ARBA00022776"/>
    </source>
</evidence>
<evidence type="ECO:0000256" key="2">
    <source>
        <dbReference type="ARBA" id="ARBA00022454"/>
    </source>
</evidence>
<keyword evidence="7 9" id="KW-0131">Cell cycle</keyword>
<dbReference type="RefSeq" id="XP_037143173.1">
    <property type="nucleotide sequence ID" value="XM_037287278.1"/>
</dbReference>
<name>A0A7H9AYF8_ZYGMR</name>
<keyword evidence="12" id="KW-1185">Reference proteome</keyword>
<evidence type="ECO:0000256" key="3">
    <source>
        <dbReference type="ARBA" id="ARBA00022618"/>
    </source>
</evidence>
<evidence type="ECO:0000256" key="9">
    <source>
        <dbReference type="PIRNR" id="PIRNR027153"/>
    </source>
</evidence>
<evidence type="ECO:0000256" key="5">
    <source>
        <dbReference type="ARBA" id="ARBA00022838"/>
    </source>
</evidence>
<evidence type="ECO:0000256" key="1">
    <source>
        <dbReference type="ARBA" id="ARBA00004629"/>
    </source>
</evidence>
<dbReference type="KEGG" id="zmk:HG535_0B04870"/>
<dbReference type="Pfam" id="PF03980">
    <property type="entry name" value="Nnf1"/>
    <property type="match status" value="1"/>
</dbReference>
<evidence type="ECO:0000256" key="8">
    <source>
        <dbReference type="ARBA" id="ARBA00023328"/>
    </source>
</evidence>
<evidence type="ECO:0000313" key="11">
    <source>
        <dbReference type="EMBL" id="QLG71445.1"/>
    </source>
</evidence>
<dbReference type="InterPro" id="IPR016851">
    <property type="entry name" value="Nnf1"/>
</dbReference>
<reference evidence="11 12" key="1">
    <citation type="submission" date="2020-07" db="EMBL/GenBank/DDBJ databases">
        <title>The yeast mating-type switching endonuclease HO is a domesticated member of an unorthodox homing genetic element family.</title>
        <authorList>
            <person name="Coughlan A.Y."/>
            <person name="Lombardi L."/>
            <person name="Braun-Galleani S."/>
            <person name="Martos A.R."/>
            <person name="Galeote V."/>
            <person name="Bigey F."/>
            <person name="Dequin S."/>
            <person name="Byrne K.P."/>
            <person name="Wolfe K.H."/>
        </authorList>
    </citation>
    <scope>NUCLEOTIDE SEQUENCE [LARGE SCALE GENOMIC DNA]</scope>
    <source>
        <strain evidence="11 12">NRRL Y-6702</strain>
    </source>
</reference>
<keyword evidence="8 9" id="KW-0137">Centromere</keyword>
<dbReference type="PANTHER" id="PTHR15459">
    <property type="entry name" value="POLYAMINE-MODULATED FACTOR 1"/>
    <property type="match status" value="1"/>
</dbReference>
<dbReference type="GO" id="GO:0007059">
    <property type="term" value="P:chromosome segregation"/>
    <property type="evidence" value="ECO:0007669"/>
    <property type="project" value="UniProtKB-UniRule"/>
</dbReference>
<dbReference type="Proteomes" id="UP000509704">
    <property type="component" value="Chromosome 2"/>
</dbReference>
<gene>
    <name evidence="11" type="ORF">HG535_0B04870</name>
</gene>
<dbReference type="PIRSF" id="PIRSF027153">
    <property type="entry name" value="Nnf1p"/>
    <property type="match status" value="1"/>
</dbReference>
<keyword evidence="4 9" id="KW-0498">Mitosis</keyword>
<dbReference type="InterPro" id="IPR007128">
    <property type="entry name" value="PMF1/Nnf1"/>
</dbReference>
<evidence type="ECO:0000256" key="6">
    <source>
        <dbReference type="ARBA" id="ARBA00023242"/>
    </source>
</evidence>
<dbReference type="PANTHER" id="PTHR15459:SF3">
    <property type="entry name" value="POLYAMINE-MODULATED FACTOR 1"/>
    <property type="match status" value="1"/>
</dbReference>
<protein>
    <recommendedName>
        <fullName evidence="9">Kinetochore-associated protein</fullName>
    </recommendedName>
</protein>
<dbReference type="GO" id="GO:0000444">
    <property type="term" value="C:MIS12/MIND type complex"/>
    <property type="evidence" value="ECO:0007669"/>
    <property type="project" value="UniProtKB-UniRule"/>
</dbReference>
<dbReference type="OrthoDB" id="18453at2759"/>
<evidence type="ECO:0000313" key="12">
    <source>
        <dbReference type="Proteomes" id="UP000509704"/>
    </source>
</evidence>
<keyword evidence="6 9" id="KW-0539">Nucleus</keyword>
<dbReference type="GO" id="GO:0051301">
    <property type="term" value="P:cell division"/>
    <property type="evidence" value="ECO:0007669"/>
    <property type="project" value="UniProtKB-UniRule"/>
</dbReference>
<dbReference type="EMBL" id="CP058605">
    <property type="protein sequence ID" value="QLG71445.1"/>
    <property type="molecule type" value="Genomic_DNA"/>
</dbReference>
<evidence type="ECO:0000256" key="10">
    <source>
        <dbReference type="SAM" id="Coils"/>
    </source>
</evidence>
<evidence type="ECO:0000256" key="7">
    <source>
        <dbReference type="ARBA" id="ARBA00023306"/>
    </source>
</evidence>
<comment type="subcellular location">
    <subcellularLocation>
        <location evidence="1 9">Chromosome</location>
        <location evidence="1 9">Centromere</location>
        <location evidence="1 9">Kinetochore</location>
    </subcellularLocation>
    <subcellularLocation>
        <location evidence="9">Nucleus</location>
    </subcellularLocation>
    <text evidence="9">Associated with the kinetochore.</text>
</comment>
<dbReference type="GeneID" id="59235106"/>